<sequence length="681" mass="74864">MGEPRQEQDGLPQHTTIPLSDDDKFSARHSQQRGELRSKYSSLRIRKAQAAAKRKAEKRRESEGAGGSEGSPKRRKEKSDHIPCPTPLRTIEAVTSDVSRGEKSSFTLHRHKGDKLLEFLRMTLLIPPQTPNLIGDTTEWVVIGTKSIPPAATRPDTGKSIAQEETPMPDPLPKGAGADEAGSSLPPSLFVPSWGIHQRSRVTTSEECRDLMVNLIPPGVREVALNLLDNNIVLDRAWFSLARGAYAQPYSLLSIESLYDSPIMPCKRVSRPRCPSARSDPRGFQCCSKFLGRKLFARSMTQCSEGPFAAVASRKTGKSGMLNKDFCLVNAETYFQTRNWSSSVLRRASEKEQPWSNNDEGMRTVQDLLKLNPAPSPRDAPKAGSGGINGRLLLLHLFLPASLRFNKLGISISDPGCTAFNFHRGEFISLDLESGAPPFGMLILPTCSIVCDNYPWETEPANDVVHDKADYLFTSPTVRASFLSNGLIPSSKIVLDMGNLILGGVAGKGLWSASLKFRLPRLSSLQYVPSMEINQLEESNLHPLWTAHLHLFLQSLLGPISTEPPPEPFRLGTPQFREECPDYSVSSTQVATNIGHSRKYYHLLPSPSRKSSRTGNSTSGLGLYGDPVRSTHNLTGHCLSFRSVRHTAETASFAHIASMHTCLLREGGAKEEGILSANIHC</sequence>
<keyword evidence="3" id="KW-1185">Reference proteome</keyword>
<proteinExistence type="predicted"/>
<evidence type="ECO:0000313" key="2">
    <source>
        <dbReference type="EMBL" id="GJS71424.1"/>
    </source>
</evidence>
<feature type="region of interest" description="Disordered" evidence="1">
    <location>
        <begin position="605"/>
        <end position="624"/>
    </location>
</feature>
<dbReference type="EMBL" id="BQNB010010005">
    <property type="protein sequence ID" value="GJS71424.1"/>
    <property type="molecule type" value="Genomic_DNA"/>
</dbReference>
<name>A0ABQ4Y161_9ASTR</name>
<evidence type="ECO:0000313" key="3">
    <source>
        <dbReference type="Proteomes" id="UP001151760"/>
    </source>
</evidence>
<protein>
    <submittedName>
        <fullName evidence="2">Uncharacterized protein</fullName>
    </submittedName>
</protein>
<feature type="region of interest" description="Disordered" evidence="1">
    <location>
        <begin position="1"/>
        <end position="86"/>
    </location>
</feature>
<gene>
    <name evidence="2" type="ORF">Tco_0704265</name>
</gene>
<reference evidence="2" key="2">
    <citation type="submission" date="2022-01" db="EMBL/GenBank/DDBJ databases">
        <authorList>
            <person name="Yamashiro T."/>
            <person name="Shiraishi A."/>
            <person name="Satake H."/>
            <person name="Nakayama K."/>
        </authorList>
    </citation>
    <scope>NUCLEOTIDE SEQUENCE</scope>
</reference>
<dbReference type="Proteomes" id="UP001151760">
    <property type="component" value="Unassembled WGS sequence"/>
</dbReference>
<comment type="caution">
    <text evidence="2">The sequence shown here is derived from an EMBL/GenBank/DDBJ whole genome shotgun (WGS) entry which is preliminary data.</text>
</comment>
<accession>A0ABQ4Y161</accession>
<feature type="region of interest" description="Disordered" evidence="1">
    <location>
        <begin position="151"/>
        <end position="183"/>
    </location>
</feature>
<evidence type="ECO:0000256" key="1">
    <source>
        <dbReference type="SAM" id="MobiDB-lite"/>
    </source>
</evidence>
<feature type="compositionally biased region" description="Basic residues" evidence="1">
    <location>
        <begin position="44"/>
        <end position="57"/>
    </location>
</feature>
<reference evidence="2" key="1">
    <citation type="journal article" date="2022" name="Int. J. Mol. Sci.">
        <title>Draft Genome of Tanacetum Coccineum: Genomic Comparison of Closely Related Tanacetum-Family Plants.</title>
        <authorList>
            <person name="Yamashiro T."/>
            <person name="Shiraishi A."/>
            <person name="Nakayama K."/>
            <person name="Satake H."/>
        </authorList>
    </citation>
    <scope>NUCLEOTIDE SEQUENCE</scope>
</reference>
<feature type="compositionally biased region" description="Basic and acidic residues" evidence="1">
    <location>
        <begin position="21"/>
        <end position="38"/>
    </location>
</feature>
<organism evidence="2 3">
    <name type="scientific">Tanacetum coccineum</name>
    <dbReference type="NCBI Taxonomy" id="301880"/>
    <lineage>
        <taxon>Eukaryota</taxon>
        <taxon>Viridiplantae</taxon>
        <taxon>Streptophyta</taxon>
        <taxon>Embryophyta</taxon>
        <taxon>Tracheophyta</taxon>
        <taxon>Spermatophyta</taxon>
        <taxon>Magnoliopsida</taxon>
        <taxon>eudicotyledons</taxon>
        <taxon>Gunneridae</taxon>
        <taxon>Pentapetalae</taxon>
        <taxon>asterids</taxon>
        <taxon>campanulids</taxon>
        <taxon>Asterales</taxon>
        <taxon>Asteraceae</taxon>
        <taxon>Asteroideae</taxon>
        <taxon>Anthemideae</taxon>
        <taxon>Anthemidinae</taxon>
        <taxon>Tanacetum</taxon>
    </lineage>
</organism>